<accession>W4URY1</accession>
<reference evidence="1 2" key="1">
    <citation type="journal article" date="2014" name="Genome Announc.">
        <title>Draft Genome Sequence of Bacteroides reticulotermitis Strain JCM 10512T, Isolated from the Gut of a Termite.</title>
        <authorList>
            <person name="Yuki M."/>
            <person name="Oshima K."/>
            <person name="Suda W."/>
            <person name="Sakamoto M."/>
            <person name="Iida T."/>
            <person name="Hattori M."/>
            <person name="Ohkuma M."/>
        </authorList>
    </citation>
    <scope>NUCLEOTIDE SEQUENCE [LARGE SCALE GENOMIC DNA]</scope>
    <source>
        <strain evidence="1 2">JCM 10512</strain>
    </source>
</reference>
<dbReference type="EMBL" id="BAIV01000007">
    <property type="protein sequence ID" value="GAE83274.1"/>
    <property type="molecule type" value="Genomic_DNA"/>
</dbReference>
<sequence length="544" mass="62128">MAIFSFNCLGQRQVPIKNVPSPEIAGLGEYGRVPVSLYTGVPDISVPIYELNAGGYSLSLFASYHLASVKPNSQSGCLGLGWNLIAGGYITRSVRGTYDEKCESNGYAPGYYAHASKLKNISNEQFEAETMHIQNAESNYYELTADEFSFNVSGYSGNFYYGGDGEWHVISDQDIRVEFNSTDGEGFVSLSEVGKRLDVRSWGASTRNNRFYNKFALITPDGCRYEFGGVNATEYSIPYYARYNSDLIATTWRLSKITTVDKRVIEFSYDTSAIMCDLRYVPQQKVVTNVPCSYNGIQRGRSGMTGYLLFPVNLKTIRTPNEILEFNYYNEYGYGDNFVDGYLAWTDYANYDWQDIYNMNFEDPANQFTLFLGNQIDNTNHATLRQSIKSKLKHKILHCIYVKGKNSRALKTIYFDYVKNNRIKLALITERPGNPDLIPNYVWHPHGYHLLTWYNVPENLTGGRVPEYRFLYNSEKHMPNDYVRPEVDSWGYYTGGSVEFAAIPDFSHTDSNLQYTLAEVLTEIIYPTGGKSRFEYQLNNYSKW</sequence>
<evidence type="ECO:0000313" key="1">
    <source>
        <dbReference type="EMBL" id="GAE83274.1"/>
    </source>
</evidence>
<gene>
    <name evidence="1" type="ORF">JCM10512_1536</name>
</gene>
<keyword evidence="2" id="KW-1185">Reference proteome</keyword>
<comment type="caution">
    <text evidence="1">The sequence shown here is derived from an EMBL/GenBank/DDBJ whole genome shotgun (WGS) entry which is preliminary data.</text>
</comment>
<evidence type="ECO:0000313" key="2">
    <source>
        <dbReference type="Proteomes" id="UP000019131"/>
    </source>
</evidence>
<protein>
    <recommendedName>
        <fullName evidence="3">YD repeat-containing protein</fullName>
    </recommendedName>
</protein>
<proteinExistence type="predicted"/>
<name>W4URY1_9BACE</name>
<dbReference type="STRING" id="1445607.JCM10512_1536"/>
<evidence type="ECO:0008006" key="3">
    <source>
        <dbReference type="Google" id="ProtNLM"/>
    </source>
</evidence>
<organism evidence="1 2">
    <name type="scientific">Bacteroides reticulotermitis JCM 10512</name>
    <dbReference type="NCBI Taxonomy" id="1445607"/>
    <lineage>
        <taxon>Bacteria</taxon>
        <taxon>Pseudomonadati</taxon>
        <taxon>Bacteroidota</taxon>
        <taxon>Bacteroidia</taxon>
        <taxon>Bacteroidales</taxon>
        <taxon>Bacteroidaceae</taxon>
        <taxon>Bacteroides</taxon>
    </lineage>
</organism>
<dbReference type="AlphaFoldDB" id="W4URY1"/>
<dbReference type="Proteomes" id="UP000019131">
    <property type="component" value="Unassembled WGS sequence"/>
</dbReference>